<sequence length="308" mass="33834">MSDASSNDPKTVDERSLDSKDESKGEDEELDALLDDALEEFDKPLQVPKLKDDTKSETPAPAEQVAEVVWSEEFIQEASLEFEKNIRLMMAETASGNGGDSQFAESLLKVSQEAAAKVFERQPDQGASFADTLRHLAEGTESLQTEADEATLAKMLEKMAFGPDGGFGEGLGGDMGGLGDILPAMQGMLQSLLSKELLYHSIKEIVNKYPDWLADNRPKLEPTQFEKYNRQYAIMQQVCTEFENESDTDDAVVKNSRFEKILSLMQQMQECGHPPKELAGEAELLPNPFGGSDFAQSMGPSAESCVVM</sequence>
<dbReference type="EMBL" id="GDIQ01086657">
    <property type="protein sequence ID" value="JAN08080.1"/>
    <property type="molecule type" value="Transcribed_RNA"/>
</dbReference>
<dbReference type="GO" id="GO:0045046">
    <property type="term" value="P:protein import into peroxisome membrane"/>
    <property type="evidence" value="ECO:0007669"/>
    <property type="project" value="TreeGrafter"/>
</dbReference>
<dbReference type="AlphaFoldDB" id="A0A0N8BTR5"/>
<dbReference type="Pfam" id="PF04614">
    <property type="entry name" value="Pex19"/>
    <property type="match status" value="1"/>
</dbReference>
<feature type="region of interest" description="Disordered" evidence="3">
    <location>
        <begin position="1"/>
        <end position="38"/>
    </location>
</feature>
<evidence type="ECO:0000256" key="1">
    <source>
        <dbReference type="ARBA" id="ARBA00006326"/>
    </source>
</evidence>
<dbReference type="Gene3D" id="1.20.120.900">
    <property type="entry name" value="Pex19, mPTS binding domain"/>
    <property type="match status" value="1"/>
</dbReference>
<accession>A0A0N8BTR5</accession>
<evidence type="ECO:0000256" key="3">
    <source>
        <dbReference type="SAM" id="MobiDB-lite"/>
    </source>
</evidence>
<name>A0A0N8BTR5_9CRUS</name>
<dbReference type="InterPro" id="IPR038322">
    <property type="entry name" value="Pex19_C_sf"/>
</dbReference>
<feature type="compositionally biased region" description="Basic and acidic residues" evidence="3">
    <location>
        <begin position="10"/>
        <end position="23"/>
    </location>
</feature>
<dbReference type="GO" id="GO:0005778">
    <property type="term" value="C:peroxisomal membrane"/>
    <property type="evidence" value="ECO:0007669"/>
    <property type="project" value="TreeGrafter"/>
</dbReference>
<dbReference type="PANTHER" id="PTHR12774">
    <property type="entry name" value="PEROXISOMAL BIOGENESIS FACTOR 19"/>
    <property type="match status" value="1"/>
</dbReference>
<dbReference type="PANTHER" id="PTHR12774:SF2">
    <property type="entry name" value="PEROXISOMAL BIOGENESIS FACTOR 19"/>
    <property type="match status" value="1"/>
</dbReference>
<evidence type="ECO:0000256" key="2">
    <source>
        <dbReference type="ARBA" id="ARBA00029688"/>
    </source>
</evidence>
<protein>
    <recommendedName>
        <fullName evidence="2">Peroxin-19</fullName>
    </recommendedName>
</protein>
<evidence type="ECO:0000313" key="4">
    <source>
        <dbReference type="EMBL" id="JAN08080.1"/>
    </source>
</evidence>
<dbReference type="OrthoDB" id="21292at2759"/>
<dbReference type="InterPro" id="IPR006708">
    <property type="entry name" value="Pex19"/>
</dbReference>
<reference evidence="4" key="1">
    <citation type="submission" date="2015-10" db="EMBL/GenBank/DDBJ databases">
        <title>EvidentialGene: Evidence-directed Construction of Complete mRNA Transcriptomes without Genomes.</title>
        <authorList>
            <person name="Gilbert D.G."/>
        </authorList>
    </citation>
    <scope>NUCLEOTIDE SEQUENCE</scope>
</reference>
<comment type="similarity">
    <text evidence="1">Belongs to the peroxin-19 family.</text>
</comment>
<organism evidence="4">
    <name type="scientific">Daphnia magna</name>
    <dbReference type="NCBI Taxonomy" id="35525"/>
    <lineage>
        <taxon>Eukaryota</taxon>
        <taxon>Metazoa</taxon>
        <taxon>Ecdysozoa</taxon>
        <taxon>Arthropoda</taxon>
        <taxon>Crustacea</taxon>
        <taxon>Branchiopoda</taxon>
        <taxon>Diplostraca</taxon>
        <taxon>Cladocera</taxon>
        <taxon>Anomopoda</taxon>
        <taxon>Daphniidae</taxon>
        <taxon>Daphnia</taxon>
    </lineage>
</organism>
<dbReference type="GO" id="GO:0033328">
    <property type="term" value="F:peroxisome membrane targeting sequence binding"/>
    <property type="evidence" value="ECO:0007669"/>
    <property type="project" value="TreeGrafter"/>
</dbReference>
<proteinExistence type="inferred from homology"/>
<feature type="compositionally biased region" description="Acidic residues" evidence="3">
    <location>
        <begin position="24"/>
        <end position="38"/>
    </location>
</feature>